<dbReference type="Pfam" id="PF13411">
    <property type="entry name" value="MerR_1"/>
    <property type="match status" value="1"/>
</dbReference>
<organism evidence="6 7">
    <name type="scientific">Alicyclobacillus tolerans</name>
    <dbReference type="NCBI Taxonomy" id="90970"/>
    <lineage>
        <taxon>Bacteria</taxon>
        <taxon>Bacillati</taxon>
        <taxon>Bacillota</taxon>
        <taxon>Bacilli</taxon>
        <taxon>Bacillales</taxon>
        <taxon>Alicyclobacillaceae</taxon>
        <taxon>Alicyclobacillus</taxon>
    </lineage>
</organism>
<dbReference type="Proteomes" id="UP001229209">
    <property type="component" value="Unassembled WGS sequence"/>
</dbReference>
<reference evidence="6 7" key="1">
    <citation type="submission" date="2023-07" db="EMBL/GenBank/DDBJ databases">
        <title>Genomic Encyclopedia of Type Strains, Phase IV (KMG-IV): sequencing the most valuable type-strain genomes for metagenomic binning, comparative biology and taxonomic classification.</title>
        <authorList>
            <person name="Goeker M."/>
        </authorList>
    </citation>
    <scope>NUCLEOTIDE SEQUENCE [LARGE SCALE GENOMIC DNA]</scope>
    <source>
        <strain evidence="6 7">DSM 25924</strain>
    </source>
</reference>
<keyword evidence="7" id="KW-1185">Reference proteome</keyword>
<name>A0ABT9LTK3_9BACL</name>
<dbReference type="EMBL" id="JAURUO010000002">
    <property type="protein sequence ID" value="MDP9727590.1"/>
    <property type="molecule type" value="Genomic_DNA"/>
</dbReference>
<dbReference type="Gene3D" id="1.10.1240.10">
    <property type="entry name" value="Methionine synthase domain"/>
    <property type="match status" value="1"/>
</dbReference>
<dbReference type="Gene3D" id="1.10.1660.10">
    <property type="match status" value="1"/>
</dbReference>
<evidence type="ECO:0000313" key="7">
    <source>
        <dbReference type="Proteomes" id="UP001229209"/>
    </source>
</evidence>
<keyword evidence="3 6" id="KW-0238">DNA-binding</keyword>
<dbReference type="PROSITE" id="PS50937">
    <property type="entry name" value="HTH_MERR_2"/>
    <property type="match status" value="1"/>
</dbReference>
<dbReference type="SUPFAM" id="SSF46955">
    <property type="entry name" value="Putative DNA-binding domain"/>
    <property type="match status" value="1"/>
</dbReference>
<dbReference type="PANTHER" id="PTHR30204">
    <property type="entry name" value="REDOX-CYCLING DRUG-SENSING TRANSCRIPTIONAL ACTIVATOR SOXR"/>
    <property type="match status" value="1"/>
</dbReference>
<dbReference type="GO" id="GO:0003677">
    <property type="term" value="F:DNA binding"/>
    <property type="evidence" value="ECO:0007669"/>
    <property type="project" value="UniProtKB-KW"/>
</dbReference>
<evidence type="ECO:0000256" key="2">
    <source>
        <dbReference type="ARBA" id="ARBA00023015"/>
    </source>
</evidence>
<dbReference type="SUPFAM" id="SSF52242">
    <property type="entry name" value="Cobalamin (vitamin B12)-binding domain"/>
    <property type="match status" value="1"/>
</dbReference>
<accession>A0ABT9LTK3</accession>
<evidence type="ECO:0000259" key="5">
    <source>
        <dbReference type="PROSITE" id="PS50937"/>
    </source>
</evidence>
<dbReference type="InterPro" id="IPR000551">
    <property type="entry name" value="MerR-type_HTH_dom"/>
</dbReference>
<protein>
    <submittedName>
        <fullName evidence="6">DNA-binding transcriptional MerR regulator</fullName>
    </submittedName>
</protein>
<sequence>MGNKPAFYSISQVAEMTGLTTQLIRKWEQRYRLIQPERMPNGYRVYTQHDVDLLQKLSKLVQSGFSVKNAVLSVQNQHSHLRALESHPEYQQTSETLVSDRGMDVSKIQQLLALGERADSSGLIETMQRMQQELGIRPFLYEIVVPFLQKVGTFWEEGVWSEYQEHIASGVTRDVLIQMRRTLRTPESGPLLLAACVPYERHEIPLHMLMIEAALEGWRSVFLGPSPAEGAIETSIVELQPVCVALSMSTLEPVHIHPTLIDELSQFAAKHANTTFFFGGRGAQAYFSTHSAHPFYLVQNLRDVLRTPNFF</sequence>
<evidence type="ECO:0000256" key="4">
    <source>
        <dbReference type="ARBA" id="ARBA00023163"/>
    </source>
</evidence>
<dbReference type="Gene3D" id="3.40.50.280">
    <property type="entry name" value="Cobalamin-binding domain"/>
    <property type="match status" value="1"/>
</dbReference>
<dbReference type="SMART" id="SM00422">
    <property type="entry name" value="HTH_MERR"/>
    <property type="match status" value="1"/>
</dbReference>
<gene>
    <name evidence="6" type="ORF">J2S04_000517</name>
</gene>
<dbReference type="InterPro" id="IPR009061">
    <property type="entry name" value="DNA-bd_dom_put_sf"/>
</dbReference>
<dbReference type="PANTHER" id="PTHR30204:SF69">
    <property type="entry name" value="MERR-FAMILY TRANSCRIPTIONAL REGULATOR"/>
    <property type="match status" value="1"/>
</dbReference>
<evidence type="ECO:0000313" key="6">
    <source>
        <dbReference type="EMBL" id="MDP9727590.1"/>
    </source>
</evidence>
<keyword evidence="1" id="KW-0678">Repressor</keyword>
<dbReference type="InterPro" id="IPR036594">
    <property type="entry name" value="Meth_synthase_dom"/>
</dbReference>
<dbReference type="InterPro" id="IPR036724">
    <property type="entry name" value="Cobalamin-bd_sf"/>
</dbReference>
<keyword evidence="4" id="KW-0804">Transcription</keyword>
<proteinExistence type="predicted"/>
<feature type="domain" description="HTH merR-type" evidence="5">
    <location>
        <begin position="7"/>
        <end position="74"/>
    </location>
</feature>
<comment type="caution">
    <text evidence="6">The sequence shown here is derived from an EMBL/GenBank/DDBJ whole genome shotgun (WGS) entry which is preliminary data.</text>
</comment>
<evidence type="ECO:0000256" key="3">
    <source>
        <dbReference type="ARBA" id="ARBA00023125"/>
    </source>
</evidence>
<evidence type="ECO:0000256" key="1">
    <source>
        <dbReference type="ARBA" id="ARBA00022491"/>
    </source>
</evidence>
<keyword evidence="2" id="KW-0805">Transcription regulation</keyword>
<dbReference type="InterPro" id="IPR047057">
    <property type="entry name" value="MerR_fam"/>
</dbReference>
<dbReference type="RefSeq" id="WP_306953095.1">
    <property type="nucleotide sequence ID" value="NZ_JAURUO010000002.1"/>
</dbReference>